<dbReference type="PhylomeDB" id="A0A0D2X0W2"/>
<dbReference type="AlphaFoldDB" id="A0A0D2X0W2"/>
<gene>
    <name evidence="3" type="ORF">CAOG_001183</name>
</gene>
<dbReference type="InterPro" id="IPR020843">
    <property type="entry name" value="ER"/>
</dbReference>
<dbReference type="eggNOG" id="KOG1198">
    <property type="taxonomic scope" value="Eukaryota"/>
</dbReference>
<reference evidence="4" key="1">
    <citation type="submission" date="2011-02" db="EMBL/GenBank/DDBJ databases">
        <title>The Genome Sequence of Capsaspora owczarzaki ATCC 30864.</title>
        <authorList>
            <person name="Russ C."/>
            <person name="Cuomo C."/>
            <person name="Burger G."/>
            <person name="Gray M.W."/>
            <person name="Holland P.W.H."/>
            <person name="King N."/>
            <person name="Lang F.B.F."/>
            <person name="Roger A.J."/>
            <person name="Ruiz-Trillo I."/>
            <person name="Young S.K."/>
            <person name="Zeng Q."/>
            <person name="Gargeya S."/>
            <person name="Alvarado L."/>
            <person name="Berlin A."/>
            <person name="Chapman S.B."/>
            <person name="Chen Z."/>
            <person name="Freedman E."/>
            <person name="Gellesch M."/>
            <person name="Goldberg J."/>
            <person name="Griggs A."/>
            <person name="Gujja S."/>
            <person name="Heilman E."/>
            <person name="Heiman D."/>
            <person name="Howarth C."/>
            <person name="Mehta T."/>
            <person name="Neiman D."/>
            <person name="Pearson M."/>
            <person name="Roberts A."/>
            <person name="Saif S."/>
            <person name="Shea T."/>
            <person name="Shenoy N."/>
            <person name="Sisk P."/>
            <person name="Stolte C."/>
            <person name="Sykes S."/>
            <person name="White J."/>
            <person name="Yandava C."/>
            <person name="Haas B."/>
            <person name="Nusbaum C."/>
            <person name="Birren B."/>
        </authorList>
    </citation>
    <scope>NUCLEOTIDE SEQUENCE</scope>
    <source>
        <strain evidence="4">ATCC 30864</strain>
    </source>
</reference>
<dbReference type="RefSeq" id="XP_004366054.1">
    <property type="nucleotide sequence ID" value="XM_004365997.2"/>
</dbReference>
<sequence length="438" mass="44738">MRALTVALGAASSSQSDALAEPPPLQLAVADSRPLPTPLPHEVLLEVRASAVHLRDLRLCAASAAGSAAAGSASRSISSSSAAGPSPAQPSQQPVAAVPGCEVSGIVVRLGAAVVGSQLRVGDEVVGLLAPGSGSGSGSGSGGALAEYALVSVANIVRKPAGIPHHVAAAALKPGVMAFTALHYKARIAPGESVLVLGVTNPQTAALATAQLAQAWGARVLVAAANDAEAQWISTSLPKAIVIRTAIGTAGGSSATAGRTYPFSAGAASLLGTPRVSPLVSAVMQETSGFGVDVIIDSGLVRQYNKVDPTQVLYSKHELISCLAVHGRWVTSVSHLQLDPPESQLLLQKSASLCFLFEHAWVLSGTHQGRLLHILKEVMDKLESKTIVPRISRTFQSLEQVQEWITEQLAAPAPAPLSATTPVSAEAWGQAVYDVASA</sequence>
<dbReference type="InParanoid" id="A0A0D2X0W2"/>
<feature type="domain" description="Enoyl reductase (ER)" evidence="2">
    <location>
        <begin position="20"/>
        <end position="409"/>
    </location>
</feature>
<dbReference type="PANTHER" id="PTHR44461:SF1">
    <property type="entry name" value="QUINONE OXIDOREDUCTASE-LIKE PROTEIN 1"/>
    <property type="match status" value="1"/>
</dbReference>
<evidence type="ECO:0000313" key="4">
    <source>
        <dbReference type="Proteomes" id="UP000008743"/>
    </source>
</evidence>
<dbReference type="InterPro" id="IPR042633">
    <property type="entry name" value="CRYZL1"/>
</dbReference>
<dbReference type="Gene3D" id="3.90.180.10">
    <property type="entry name" value="Medium-chain alcohol dehydrogenases, catalytic domain"/>
    <property type="match status" value="1"/>
</dbReference>
<dbReference type="SMART" id="SM00829">
    <property type="entry name" value="PKS_ER"/>
    <property type="match status" value="1"/>
</dbReference>
<evidence type="ECO:0000256" key="1">
    <source>
        <dbReference type="SAM" id="MobiDB-lite"/>
    </source>
</evidence>
<protein>
    <recommendedName>
        <fullName evidence="2">Enoyl reductase (ER) domain-containing protein</fullName>
    </recommendedName>
</protein>
<dbReference type="STRING" id="595528.A0A0D2X0W2"/>
<organism evidence="3 4">
    <name type="scientific">Capsaspora owczarzaki (strain ATCC 30864)</name>
    <dbReference type="NCBI Taxonomy" id="595528"/>
    <lineage>
        <taxon>Eukaryota</taxon>
        <taxon>Filasterea</taxon>
        <taxon>Capsaspora</taxon>
    </lineage>
</organism>
<evidence type="ECO:0000259" key="2">
    <source>
        <dbReference type="SMART" id="SM00829"/>
    </source>
</evidence>
<name>A0A0D2X0W2_CAPO3</name>
<dbReference type="SUPFAM" id="SSF50129">
    <property type="entry name" value="GroES-like"/>
    <property type="match status" value="1"/>
</dbReference>
<dbReference type="EMBL" id="KE346360">
    <property type="protein sequence ID" value="KJE89754.1"/>
    <property type="molecule type" value="Genomic_DNA"/>
</dbReference>
<proteinExistence type="predicted"/>
<dbReference type="InterPro" id="IPR011032">
    <property type="entry name" value="GroES-like_sf"/>
</dbReference>
<evidence type="ECO:0000313" key="3">
    <source>
        <dbReference type="EMBL" id="KJE89754.1"/>
    </source>
</evidence>
<dbReference type="PANTHER" id="PTHR44461">
    <property type="entry name" value="QUINONE OXIDOREDUCTASE-LIKE PROTEIN 1"/>
    <property type="match status" value="1"/>
</dbReference>
<dbReference type="Proteomes" id="UP000008743">
    <property type="component" value="Unassembled WGS sequence"/>
</dbReference>
<dbReference type="GO" id="GO:0016491">
    <property type="term" value="F:oxidoreductase activity"/>
    <property type="evidence" value="ECO:0007669"/>
    <property type="project" value="InterPro"/>
</dbReference>
<keyword evidence="4" id="KW-1185">Reference proteome</keyword>
<dbReference type="SUPFAM" id="SSF51735">
    <property type="entry name" value="NAD(P)-binding Rossmann-fold domains"/>
    <property type="match status" value="1"/>
</dbReference>
<dbReference type="OrthoDB" id="3509362at2759"/>
<dbReference type="Pfam" id="PF08240">
    <property type="entry name" value="ADH_N"/>
    <property type="match status" value="1"/>
</dbReference>
<dbReference type="InterPro" id="IPR036291">
    <property type="entry name" value="NAD(P)-bd_dom_sf"/>
</dbReference>
<dbReference type="InterPro" id="IPR013154">
    <property type="entry name" value="ADH-like_N"/>
</dbReference>
<accession>A0A0D2X0W2</accession>
<dbReference type="Gene3D" id="3.40.50.720">
    <property type="entry name" value="NAD(P)-binding Rossmann-like Domain"/>
    <property type="match status" value="1"/>
</dbReference>
<feature type="region of interest" description="Disordered" evidence="1">
    <location>
        <begin position="75"/>
        <end position="95"/>
    </location>
</feature>